<reference evidence="3" key="1">
    <citation type="submission" date="2021-07" db="EMBL/GenBank/DDBJ databases">
        <authorList>
            <person name="Catto M.A."/>
            <person name="Jacobson A."/>
            <person name="Kennedy G."/>
            <person name="Labadie P."/>
            <person name="Hunt B.G."/>
            <person name="Srinivasan R."/>
        </authorList>
    </citation>
    <scope>NUCLEOTIDE SEQUENCE</scope>
    <source>
        <strain evidence="3">PL_HMW_Pooled</strain>
        <tissue evidence="3">Head</tissue>
    </source>
</reference>
<feature type="transmembrane region" description="Helical" evidence="2">
    <location>
        <begin position="314"/>
        <end position="341"/>
    </location>
</feature>
<evidence type="ECO:0000256" key="2">
    <source>
        <dbReference type="SAM" id="Phobius"/>
    </source>
</evidence>
<name>A0AAE1LQ99_9NEOP</name>
<proteinExistence type="predicted"/>
<comment type="caution">
    <text evidence="3">The sequence shown here is derived from an EMBL/GenBank/DDBJ whole genome shotgun (WGS) entry which is preliminary data.</text>
</comment>
<dbReference type="InterPro" id="IPR043130">
    <property type="entry name" value="CDP-OH_PTrfase_TM_dom"/>
</dbReference>
<keyword evidence="2" id="KW-0472">Membrane</keyword>
<dbReference type="Gene3D" id="1.20.120.1760">
    <property type="match status" value="1"/>
</dbReference>
<sequence length="379" mass="41054">MGHGVGGADDKLAPPEPYPTRTREVGGSMRKGLLGVSRLELPQWASPAHGGASGDKLKLSAVRCGMCTQVAALLLTAYLLTMDMVLMLRLQTLNGDEQEIEARNSSGVVVSSAPSAPSIHWRDLLIPDTAIKGLFMDPMNQHIFMPLAKLTELGLDLHTTAPWLTPDRISVSHVLVAAVGMRFLACRSSLGARQLGVLLFAVRFFLDALDGEVARAVYKMKLSDPGIGSHGHLVDGVCDLAGTVFQLLGTLVLLHAHKECAGLAHACVLTAQWAVLIAASSLGWNSAISRFHDVLEGPGAAPDPVARLLVMRSFWLWVVAWLWRIVNPHALTAMLLGAVFVDKQWEWATWALKRFAVVLFILVLLTEIEFRIASITLSV</sequence>
<feature type="transmembrane region" description="Helical" evidence="2">
    <location>
        <begin position="60"/>
        <end position="80"/>
    </location>
</feature>
<organism evidence="3 4">
    <name type="scientific">Frankliniella fusca</name>
    <dbReference type="NCBI Taxonomy" id="407009"/>
    <lineage>
        <taxon>Eukaryota</taxon>
        <taxon>Metazoa</taxon>
        <taxon>Ecdysozoa</taxon>
        <taxon>Arthropoda</taxon>
        <taxon>Hexapoda</taxon>
        <taxon>Insecta</taxon>
        <taxon>Pterygota</taxon>
        <taxon>Neoptera</taxon>
        <taxon>Paraneoptera</taxon>
        <taxon>Thysanoptera</taxon>
        <taxon>Terebrantia</taxon>
        <taxon>Thripoidea</taxon>
        <taxon>Thripidae</taxon>
        <taxon>Frankliniella</taxon>
    </lineage>
</organism>
<feature type="region of interest" description="Disordered" evidence="1">
    <location>
        <begin position="1"/>
        <end position="29"/>
    </location>
</feature>
<keyword evidence="2" id="KW-1133">Transmembrane helix</keyword>
<keyword evidence="4" id="KW-1185">Reference proteome</keyword>
<keyword evidence="2" id="KW-0812">Transmembrane</keyword>
<accession>A0AAE1LQ99</accession>
<dbReference type="Proteomes" id="UP001219518">
    <property type="component" value="Unassembled WGS sequence"/>
</dbReference>
<reference evidence="3" key="2">
    <citation type="journal article" date="2023" name="BMC Genomics">
        <title>Pest status, molecular evolution, and epigenetic factors derived from the genome assembly of Frankliniella fusca, a thysanopteran phytovirus vector.</title>
        <authorList>
            <person name="Catto M.A."/>
            <person name="Labadie P.E."/>
            <person name="Jacobson A.L."/>
            <person name="Kennedy G.G."/>
            <person name="Srinivasan R."/>
            <person name="Hunt B.G."/>
        </authorList>
    </citation>
    <scope>NUCLEOTIDE SEQUENCE</scope>
    <source>
        <strain evidence="3">PL_HMW_Pooled</strain>
    </source>
</reference>
<dbReference type="AlphaFoldDB" id="A0AAE1LQ99"/>
<evidence type="ECO:0000313" key="4">
    <source>
        <dbReference type="Proteomes" id="UP001219518"/>
    </source>
</evidence>
<evidence type="ECO:0000256" key="1">
    <source>
        <dbReference type="SAM" id="MobiDB-lite"/>
    </source>
</evidence>
<protein>
    <submittedName>
        <fullName evidence="3">Ceramide phosphoethanolamine synthase</fullName>
    </submittedName>
</protein>
<gene>
    <name evidence="3" type="ORF">KUF71_016025</name>
</gene>
<evidence type="ECO:0000313" key="3">
    <source>
        <dbReference type="EMBL" id="KAK3927740.1"/>
    </source>
</evidence>
<dbReference type="EMBL" id="JAHWGI010001300">
    <property type="protein sequence ID" value="KAK3927740.1"/>
    <property type="molecule type" value="Genomic_DNA"/>
</dbReference>